<reference evidence="3 4" key="1">
    <citation type="journal article" date="2016" name="Proc. Natl. Acad. Sci. U.S.A.">
        <title>Comparative genomics of biotechnologically important yeasts.</title>
        <authorList>
            <person name="Riley R."/>
            <person name="Haridas S."/>
            <person name="Wolfe K.H."/>
            <person name="Lopes M.R."/>
            <person name="Hittinger C.T."/>
            <person name="Goeker M."/>
            <person name="Salamov A.A."/>
            <person name="Wisecaver J.H."/>
            <person name="Long T.M."/>
            <person name="Calvey C.H."/>
            <person name="Aerts A.L."/>
            <person name="Barry K.W."/>
            <person name="Choi C."/>
            <person name="Clum A."/>
            <person name="Coughlan A.Y."/>
            <person name="Deshpande S."/>
            <person name="Douglass A.P."/>
            <person name="Hanson S.J."/>
            <person name="Klenk H.-P."/>
            <person name="LaButti K.M."/>
            <person name="Lapidus A."/>
            <person name="Lindquist E.A."/>
            <person name="Lipzen A.M."/>
            <person name="Meier-Kolthoff J.P."/>
            <person name="Ohm R.A."/>
            <person name="Otillar R.P."/>
            <person name="Pangilinan J.L."/>
            <person name="Peng Y."/>
            <person name="Rokas A."/>
            <person name="Rosa C.A."/>
            <person name="Scheuner C."/>
            <person name="Sibirny A.A."/>
            <person name="Slot J.C."/>
            <person name="Stielow J.B."/>
            <person name="Sun H."/>
            <person name="Kurtzman C.P."/>
            <person name="Blackwell M."/>
            <person name="Grigoriev I.V."/>
            <person name="Jeffries T.W."/>
        </authorList>
    </citation>
    <scope>NUCLEOTIDE SEQUENCE [LARGE SCALE GENOMIC DNA]</scope>
    <source>
        <strain evidence="3 4">DSM 6958</strain>
    </source>
</reference>
<dbReference type="PROSITE" id="PS50297">
    <property type="entry name" value="ANK_REP_REGION"/>
    <property type="match status" value="2"/>
</dbReference>
<keyword evidence="1" id="KW-0040">ANK repeat</keyword>
<dbReference type="SMART" id="SM01132">
    <property type="entry name" value="DIL"/>
    <property type="match status" value="1"/>
</dbReference>
<feature type="domain" description="Dilute" evidence="2">
    <location>
        <begin position="272"/>
        <end position="558"/>
    </location>
</feature>
<dbReference type="PANTHER" id="PTHR16027:SF6">
    <property type="entry name" value="DILUTE DOMAIN-CONTAINING PROTEIN"/>
    <property type="match status" value="1"/>
</dbReference>
<dbReference type="InterPro" id="IPR002110">
    <property type="entry name" value="Ankyrin_rpt"/>
</dbReference>
<dbReference type="EMBL" id="KV454408">
    <property type="protein sequence ID" value="ODQ66266.1"/>
    <property type="molecule type" value="Genomic_DNA"/>
</dbReference>
<feature type="non-terminal residue" evidence="3">
    <location>
        <position position="1"/>
    </location>
</feature>
<dbReference type="OrthoDB" id="426293at2759"/>
<evidence type="ECO:0000313" key="4">
    <source>
        <dbReference type="Proteomes" id="UP000095009"/>
    </source>
</evidence>
<sequence length="631" mass="72344">EKTKQLQAVLFSAASNGSTEIVRQLLSQKVTQQFIDVNANDENGNSAIIYSSCFGHRKVTDELIKHGANVNDTDAKGWTPLIWAITNDKADLMEDLLDNGASLETASPPEKSPRDFVTADSKVERVLKERGLIENTNDVNKMENNYNGVEEDDVDHQMMMESAYNFNVNLGALDDNNSGSESEFDSDFENELSLHKEFLWDRCLPDQFFAFKEGDIPKILDIAITDFIPQRSRTQRPIPANLLYLCARYVHYYGVNSDTIDNLFVPAFSRIRRIVNEKRADVVYLIFWLSNCNLLSYYLKKDPNICESTVMYQDGLVDMMKEIYVLICQDCERRLEKILDAAILDHEPIYELDNVVYQNEWKLFRRKTHEHSMATYLRPPSPHRRALPSPRSVTSILNSVLFICDLYDIHPIISLQIIGQLLWWLGAVLFNRVMLNKKYLTRSKAMQIRLNISAIQDWARANNRKAPSVDEFSKVTDNGEGINDICKRHFSILVQLLQWLQCFAGFNDDFSNVNVTLEQLDQLNPLQVYHVANKYRPDTDESVISKSYKNYLHDMAQAYKTETRSASDDPLLDCSQVLTLQLPTMKQMIVSWGAGLGGVNKYHARRYEPILPVDFLDKLDDLVGNNNINGN</sequence>
<dbReference type="InterPro" id="IPR037986">
    <property type="entry name" value="Myo5p-like_CBD_DIL"/>
</dbReference>
<dbReference type="PANTHER" id="PTHR16027">
    <property type="entry name" value="DILUTE DOMAIN-CONTAINING PROTEIN YPR089W"/>
    <property type="match status" value="1"/>
</dbReference>
<evidence type="ECO:0000259" key="2">
    <source>
        <dbReference type="PROSITE" id="PS51126"/>
    </source>
</evidence>
<dbReference type="PROSITE" id="PS51126">
    <property type="entry name" value="DILUTE"/>
    <property type="match status" value="1"/>
</dbReference>
<proteinExistence type="predicted"/>
<dbReference type="SUPFAM" id="SSF48403">
    <property type="entry name" value="Ankyrin repeat"/>
    <property type="match status" value="1"/>
</dbReference>
<protein>
    <recommendedName>
        <fullName evidence="2">Dilute domain-containing protein</fullName>
    </recommendedName>
</protein>
<dbReference type="InterPro" id="IPR036770">
    <property type="entry name" value="Ankyrin_rpt-contain_sf"/>
</dbReference>
<name>A0A1E3PLE8_9ASCO</name>
<dbReference type="InterPro" id="IPR052072">
    <property type="entry name" value="Vascular_dev_regulator"/>
</dbReference>
<dbReference type="Pfam" id="PF01843">
    <property type="entry name" value="DIL"/>
    <property type="match status" value="1"/>
</dbReference>
<dbReference type="Pfam" id="PF12796">
    <property type="entry name" value="Ank_2"/>
    <property type="match status" value="1"/>
</dbReference>
<accession>A0A1E3PLE8</accession>
<feature type="non-terminal residue" evidence="3">
    <location>
        <position position="631"/>
    </location>
</feature>
<dbReference type="CDD" id="cd15473">
    <property type="entry name" value="Myo5p-like_CBD_DIL_ANK"/>
    <property type="match status" value="1"/>
</dbReference>
<evidence type="ECO:0000256" key="1">
    <source>
        <dbReference type="PROSITE-ProRule" id="PRU00023"/>
    </source>
</evidence>
<evidence type="ECO:0000313" key="3">
    <source>
        <dbReference type="EMBL" id="ODQ66266.1"/>
    </source>
</evidence>
<gene>
    <name evidence="3" type="ORF">NADFUDRAFT_5524</name>
</gene>
<dbReference type="SMART" id="SM00248">
    <property type="entry name" value="ANK"/>
    <property type="match status" value="3"/>
</dbReference>
<dbReference type="InterPro" id="IPR002710">
    <property type="entry name" value="Dilute_dom"/>
</dbReference>
<dbReference type="Gene3D" id="1.25.40.20">
    <property type="entry name" value="Ankyrin repeat-containing domain"/>
    <property type="match status" value="1"/>
</dbReference>
<dbReference type="STRING" id="857566.A0A1E3PLE8"/>
<dbReference type="Proteomes" id="UP000095009">
    <property type="component" value="Unassembled WGS sequence"/>
</dbReference>
<organism evidence="3 4">
    <name type="scientific">Nadsonia fulvescens var. elongata DSM 6958</name>
    <dbReference type="NCBI Taxonomy" id="857566"/>
    <lineage>
        <taxon>Eukaryota</taxon>
        <taxon>Fungi</taxon>
        <taxon>Dikarya</taxon>
        <taxon>Ascomycota</taxon>
        <taxon>Saccharomycotina</taxon>
        <taxon>Dipodascomycetes</taxon>
        <taxon>Dipodascales</taxon>
        <taxon>Dipodascales incertae sedis</taxon>
        <taxon>Nadsonia</taxon>
    </lineage>
</organism>
<feature type="repeat" description="ANK" evidence="1">
    <location>
        <begin position="43"/>
        <end position="75"/>
    </location>
</feature>
<feature type="repeat" description="ANK" evidence="1">
    <location>
        <begin position="76"/>
        <end position="108"/>
    </location>
</feature>
<dbReference type="PROSITE" id="PS50088">
    <property type="entry name" value="ANK_REPEAT"/>
    <property type="match status" value="2"/>
</dbReference>
<dbReference type="GO" id="GO:0051020">
    <property type="term" value="F:GTPase binding"/>
    <property type="evidence" value="ECO:0007669"/>
    <property type="project" value="TreeGrafter"/>
</dbReference>
<keyword evidence="4" id="KW-1185">Reference proteome</keyword>
<dbReference type="AlphaFoldDB" id="A0A1E3PLE8"/>